<evidence type="ECO:0000313" key="3">
    <source>
        <dbReference type="Proteomes" id="UP000711047"/>
    </source>
</evidence>
<proteinExistence type="predicted"/>
<keyword evidence="3" id="KW-1185">Reference proteome</keyword>
<dbReference type="EMBL" id="JABMKX010000017">
    <property type="protein sequence ID" value="NQX48656.1"/>
    <property type="molecule type" value="Genomic_DNA"/>
</dbReference>
<evidence type="ECO:0000313" key="2">
    <source>
        <dbReference type="EMBL" id="NQX48656.1"/>
    </source>
</evidence>
<dbReference type="RefSeq" id="WP_173139020.1">
    <property type="nucleotide sequence ID" value="NZ_JABMKX010000017.1"/>
</dbReference>
<gene>
    <name evidence="2" type="ORF">HQN87_25375</name>
</gene>
<protein>
    <submittedName>
        <fullName evidence="2">Transcriptional regulator</fullName>
    </submittedName>
</protein>
<dbReference type="Proteomes" id="UP000711047">
    <property type="component" value="Unassembled WGS sequence"/>
</dbReference>
<dbReference type="PROSITE" id="PS50943">
    <property type="entry name" value="HTH_CROC1"/>
    <property type="match status" value="1"/>
</dbReference>
<sequence length="465" mass="54623">MKPATTIRSHLEAYLYTQQMSINQFSIQSGINSGTLSRLLSGQQPIAMNHLKLITRGMGLPEDYFYSMYVDECFLYSAPTWRRLRPFILNSAELGRLDCIELVVKNLLDNLIYAPMLFEVAEGLFHEHQWEAAAVLYKNVSTSEKYQHSERLAICQYRLFRIAVGDSQTLNLQAALLFECYIDRLEVMDQLEGLKHLMHVYYSLHKWDKVDELAQEMHRLAKLSYRHLHRSERKDKHDKSPEKPLFFYVLYSHLMRASVCEEHRDYESALKYVSLYMDKSWILENGEEDRRILEQFQEWGTANTLLYRMMSGDYGVLPEYVAYIAPHANEIFVALYHIMISANRFSWNVDEILEQFPSYIPYRTNLRDFGLLHNQQILADQYSTFLAELALYFLRHQRQEGIGFLLQSLETSAKIKSESIIIKCVNLFEQFRQQASEDQTEQYKLLIGEVQESNDKKIDHASSFV</sequence>
<evidence type="ECO:0000259" key="1">
    <source>
        <dbReference type="PROSITE" id="PS50943"/>
    </source>
</evidence>
<comment type="caution">
    <text evidence="2">The sequence shown here is derived from an EMBL/GenBank/DDBJ whole genome shotgun (WGS) entry which is preliminary data.</text>
</comment>
<organism evidence="2 3">
    <name type="scientific">Paenibacillus tritici</name>
    <dbReference type="NCBI Taxonomy" id="1873425"/>
    <lineage>
        <taxon>Bacteria</taxon>
        <taxon>Bacillati</taxon>
        <taxon>Bacillota</taxon>
        <taxon>Bacilli</taxon>
        <taxon>Bacillales</taxon>
        <taxon>Paenibacillaceae</taxon>
        <taxon>Paenibacillus</taxon>
    </lineage>
</organism>
<dbReference type="SUPFAM" id="SSF47413">
    <property type="entry name" value="lambda repressor-like DNA-binding domains"/>
    <property type="match status" value="1"/>
</dbReference>
<reference evidence="2 3" key="1">
    <citation type="submission" date="2020-05" db="EMBL/GenBank/DDBJ databases">
        <title>Paenibacillus glebae, sp. nov., Paenibacillus humi sp. nov., Paenibacillus pedi sp. nov., Paenibacillus terrestris sp. nov. and Paenibacillus terricola sp. nov., isolated from a forest top soil sample.</title>
        <authorList>
            <person name="Qi S."/>
            <person name="Carlier A."/>
            <person name="Cnockaert M."/>
            <person name="Vandamme P."/>
        </authorList>
    </citation>
    <scope>NUCLEOTIDE SEQUENCE [LARGE SCALE GENOMIC DNA]</scope>
    <source>
        <strain evidence="2 3">LMG 29502</strain>
    </source>
</reference>
<dbReference type="CDD" id="cd00093">
    <property type="entry name" value="HTH_XRE"/>
    <property type="match status" value="1"/>
</dbReference>
<feature type="domain" description="HTH cro/C1-type" evidence="1">
    <location>
        <begin position="20"/>
        <end position="65"/>
    </location>
</feature>
<dbReference type="InterPro" id="IPR010982">
    <property type="entry name" value="Lambda_DNA-bd_dom_sf"/>
</dbReference>
<accession>A0ABX2DVC3</accession>
<dbReference type="InterPro" id="IPR001387">
    <property type="entry name" value="Cro/C1-type_HTH"/>
</dbReference>
<name>A0ABX2DVC3_9BACL</name>